<keyword evidence="3" id="KW-1185">Reference proteome</keyword>
<dbReference type="AlphaFoldDB" id="A0A3L6QRC7"/>
<protein>
    <submittedName>
        <fullName evidence="2">Uncharacterized protein</fullName>
    </submittedName>
</protein>
<evidence type="ECO:0000313" key="2">
    <source>
        <dbReference type="EMBL" id="RLM85265.1"/>
    </source>
</evidence>
<accession>A0A3L6QRC7</accession>
<reference evidence="3" key="1">
    <citation type="journal article" date="2019" name="Nat. Commun.">
        <title>The genome of broomcorn millet.</title>
        <authorList>
            <person name="Zou C."/>
            <person name="Miki D."/>
            <person name="Li D."/>
            <person name="Tang Q."/>
            <person name="Xiao L."/>
            <person name="Rajput S."/>
            <person name="Deng P."/>
            <person name="Jia W."/>
            <person name="Huang R."/>
            <person name="Zhang M."/>
            <person name="Sun Y."/>
            <person name="Hu J."/>
            <person name="Fu X."/>
            <person name="Schnable P.S."/>
            <person name="Li F."/>
            <person name="Zhang H."/>
            <person name="Feng B."/>
            <person name="Zhu X."/>
            <person name="Liu R."/>
            <person name="Schnable J.C."/>
            <person name="Zhu J.-K."/>
            <person name="Zhang H."/>
        </authorList>
    </citation>
    <scope>NUCLEOTIDE SEQUENCE [LARGE SCALE GENOMIC DNA]</scope>
</reference>
<gene>
    <name evidence="2" type="ORF">C2845_PM04G13790</name>
</gene>
<evidence type="ECO:0000256" key="1">
    <source>
        <dbReference type="SAM" id="MobiDB-lite"/>
    </source>
</evidence>
<evidence type="ECO:0000313" key="3">
    <source>
        <dbReference type="Proteomes" id="UP000275267"/>
    </source>
</evidence>
<organism evidence="2 3">
    <name type="scientific">Panicum miliaceum</name>
    <name type="common">Proso millet</name>
    <name type="synonym">Broomcorn millet</name>
    <dbReference type="NCBI Taxonomy" id="4540"/>
    <lineage>
        <taxon>Eukaryota</taxon>
        <taxon>Viridiplantae</taxon>
        <taxon>Streptophyta</taxon>
        <taxon>Embryophyta</taxon>
        <taxon>Tracheophyta</taxon>
        <taxon>Spermatophyta</taxon>
        <taxon>Magnoliopsida</taxon>
        <taxon>Liliopsida</taxon>
        <taxon>Poales</taxon>
        <taxon>Poaceae</taxon>
        <taxon>PACMAD clade</taxon>
        <taxon>Panicoideae</taxon>
        <taxon>Panicodae</taxon>
        <taxon>Paniceae</taxon>
        <taxon>Panicinae</taxon>
        <taxon>Panicum</taxon>
        <taxon>Panicum sect. Panicum</taxon>
    </lineage>
</organism>
<dbReference type="Proteomes" id="UP000275267">
    <property type="component" value="Unassembled WGS sequence"/>
</dbReference>
<name>A0A3L6QRC7_PANMI</name>
<sequence length="248" mass="26523">MPIPSTVPNVSPRRVKIHRQTNTSDQLPPPTRPPPTYKAPPPFAPARRTGGSLAPPPLALVAFLPSLAVARVGLRKPEGWRGRRRWGESAVDRAGQRGEPMAYLHVSASAARIQPGRRRIRPSCSQAALLSLGLAARCGVLTASAAAARRRARGGVGRVVRRRRPLRGLHGGTCAAEAVRARIGRGGGYVATAKVQGCLVVLRERRAVLGWCSDGCGAEVAACEELGSGRLAQRRWRSAAWWLWPGSA</sequence>
<dbReference type="EMBL" id="PQIB02000011">
    <property type="protein sequence ID" value="RLM85265.1"/>
    <property type="molecule type" value="Genomic_DNA"/>
</dbReference>
<comment type="caution">
    <text evidence="2">The sequence shown here is derived from an EMBL/GenBank/DDBJ whole genome shotgun (WGS) entry which is preliminary data.</text>
</comment>
<feature type="compositionally biased region" description="Pro residues" evidence="1">
    <location>
        <begin position="27"/>
        <end position="44"/>
    </location>
</feature>
<feature type="region of interest" description="Disordered" evidence="1">
    <location>
        <begin position="1"/>
        <end position="51"/>
    </location>
</feature>
<proteinExistence type="predicted"/>